<reference evidence="4 5" key="1">
    <citation type="submission" date="2025-04" db="UniProtKB">
        <authorList>
            <consortium name="RefSeq"/>
        </authorList>
    </citation>
    <scope>IDENTIFICATION</scope>
    <source>
        <tissue evidence="4 5">Total insect</tissue>
    </source>
</reference>
<organism evidence="5">
    <name type="scientific">Thrips palmi</name>
    <name type="common">Melon thrips</name>
    <dbReference type="NCBI Taxonomy" id="161013"/>
    <lineage>
        <taxon>Eukaryota</taxon>
        <taxon>Metazoa</taxon>
        <taxon>Ecdysozoa</taxon>
        <taxon>Arthropoda</taxon>
        <taxon>Hexapoda</taxon>
        <taxon>Insecta</taxon>
        <taxon>Pterygota</taxon>
        <taxon>Neoptera</taxon>
        <taxon>Paraneoptera</taxon>
        <taxon>Thysanoptera</taxon>
        <taxon>Terebrantia</taxon>
        <taxon>Thripoidea</taxon>
        <taxon>Thripidae</taxon>
        <taxon>Thrips</taxon>
    </lineage>
</organism>
<feature type="compositionally biased region" description="Polar residues" evidence="2">
    <location>
        <begin position="518"/>
        <end position="529"/>
    </location>
</feature>
<dbReference type="RefSeq" id="XP_034240460.1">
    <property type="nucleotide sequence ID" value="XM_034384569.1"/>
</dbReference>
<feature type="compositionally biased region" description="Basic residues" evidence="2">
    <location>
        <begin position="1375"/>
        <end position="1385"/>
    </location>
</feature>
<evidence type="ECO:0000313" key="3">
    <source>
        <dbReference type="Proteomes" id="UP000515158"/>
    </source>
</evidence>
<feature type="coiled-coil region" evidence="1">
    <location>
        <begin position="937"/>
        <end position="964"/>
    </location>
</feature>
<name>A0A6P8YTN5_THRPL</name>
<feature type="region of interest" description="Disordered" evidence="2">
    <location>
        <begin position="1375"/>
        <end position="1454"/>
    </location>
</feature>
<feature type="compositionally biased region" description="Low complexity" evidence="2">
    <location>
        <begin position="495"/>
        <end position="508"/>
    </location>
</feature>
<feature type="compositionally biased region" description="Basic and acidic residues" evidence="2">
    <location>
        <begin position="132"/>
        <end position="143"/>
    </location>
</feature>
<feature type="compositionally biased region" description="Low complexity" evidence="2">
    <location>
        <begin position="29"/>
        <end position="44"/>
    </location>
</feature>
<feature type="region of interest" description="Disordered" evidence="2">
    <location>
        <begin position="268"/>
        <end position="296"/>
    </location>
</feature>
<feature type="region of interest" description="Disordered" evidence="2">
    <location>
        <begin position="971"/>
        <end position="1013"/>
    </location>
</feature>
<feature type="compositionally biased region" description="Polar residues" evidence="2">
    <location>
        <begin position="972"/>
        <end position="989"/>
    </location>
</feature>
<feature type="compositionally biased region" description="Polar residues" evidence="2">
    <location>
        <begin position="324"/>
        <end position="347"/>
    </location>
</feature>
<feature type="compositionally biased region" description="Low complexity" evidence="2">
    <location>
        <begin position="179"/>
        <end position="188"/>
    </location>
</feature>
<feature type="region of interest" description="Disordered" evidence="2">
    <location>
        <begin position="912"/>
        <end position="932"/>
    </location>
</feature>
<feature type="region of interest" description="Disordered" evidence="2">
    <location>
        <begin position="1481"/>
        <end position="1503"/>
    </location>
</feature>
<proteinExistence type="predicted"/>
<feature type="region of interest" description="Disordered" evidence="2">
    <location>
        <begin position="310"/>
        <end position="359"/>
    </location>
</feature>
<keyword evidence="3" id="KW-1185">Reference proteome</keyword>
<dbReference type="OrthoDB" id="8197317at2759"/>
<feature type="region of interest" description="Disordered" evidence="2">
    <location>
        <begin position="1"/>
        <end position="201"/>
    </location>
</feature>
<feature type="compositionally biased region" description="Polar residues" evidence="2">
    <location>
        <begin position="997"/>
        <end position="1009"/>
    </location>
</feature>
<feature type="compositionally biased region" description="Polar residues" evidence="2">
    <location>
        <begin position="77"/>
        <end position="91"/>
    </location>
</feature>
<feature type="region of interest" description="Disordered" evidence="2">
    <location>
        <begin position="1317"/>
        <end position="1337"/>
    </location>
</feature>
<feature type="compositionally biased region" description="Basic residues" evidence="2">
    <location>
        <begin position="108"/>
        <end position="123"/>
    </location>
</feature>
<feature type="compositionally biased region" description="Acidic residues" evidence="2">
    <location>
        <begin position="10"/>
        <end position="28"/>
    </location>
</feature>
<evidence type="ECO:0000256" key="1">
    <source>
        <dbReference type="SAM" id="Coils"/>
    </source>
</evidence>
<feature type="region of interest" description="Disordered" evidence="2">
    <location>
        <begin position="494"/>
        <end position="542"/>
    </location>
</feature>
<feature type="compositionally biased region" description="Polar residues" evidence="2">
    <location>
        <begin position="681"/>
        <end position="691"/>
    </location>
</feature>
<feature type="compositionally biased region" description="Low complexity" evidence="2">
    <location>
        <begin position="914"/>
        <end position="923"/>
    </location>
</feature>
<dbReference type="RefSeq" id="XP_034240471.1">
    <property type="nucleotide sequence ID" value="XM_034384580.1"/>
</dbReference>
<sequence length="1567" mass="171873">MSVPNPPVIQDDDGPEEGEIEDDDDDIIFLDGSSPHRSSTTSTSLDVYPLPTRKDSYERDIRHFELRRARTARRRTSGTNKSTHTIGSSTRVKTKISRTGLTEGKENRHVRHTSPARVHRRRKESSENALVDFKDVSPLRRDSSCSSIDSDERTTGRAPYHRSSRKTSSKTARFKRKSSSSPESTYIPSKRRSHHSEKCPLMKVLHSVAKETRLIAMENSESHSESSSLRQRLLNMGAMPSVHEETHSKDQNQSNISFAQDENIALDNSSKTEESSKQVQNGSTQTEEPPAYLLDKPAPEIVVLTDNEEVDSNQQNMSKEKNHTSSNTSLPKRAPTSDTSLYVPSNTEKTDIVVNSENDEDDDISHLRLLALQSKKHEPSPPEDADVLQLRLAALKTAFIKKLKTRKKISIKINSRISKEDPLSPLDEIPIPFSVPSPDEVMTPVDMELAETDDEDAFVDPIIHYSPSDPVPDCYSPSDPIPNHFSSPNHYPDCYSPSDPIPDHISSPIPYPECYSPSDPTGSPILESSLQDLLPPPPPPDLDLLYADQPLDTGFQNNLYHTGSFMNTGYEQSQDLLALPPLPPYFQQLLSEPPEQSVGTFSTEQEKLTSIVNVDCCTLGDASNEISSNLIEVPVVIDIEPECDELVPAATQSSYSEEDRVENKAGAGDDPVPLTVCPADSNPSCSPNVSETTRKDEEEIAKPNQVSLEEEEKMLRQRLLLNMARKKENLPKQKKLEPETVNKRSQALPKSAPIEKVQAKVKLPKNIFTKTSTPKPMAVATSESPTLRRSTTPVVAVTTAATVKRVIVNLGEDSDSCEDYSEAEALGQKCIENKEKWLLHLKELEVNPPKMISPGNKSKPVIRGKATSSATIKSKLPIQDENGRKPFAENLADLESSVERFLKGVRSSQEAISKSKSSLGLKSTPSNGTPVAVKHLPASQQEEYRRLKQQIATLEKQRQISIEQKRVPPSVSIGTQMNTSTHQKNTNLINKGPSKVVLSSHSRSQTSEASVLKRDSKAVNTSASSIILKQPVSTSTLKNVKAAAPRTSPKVMNVNARQTSSDTGKVAVSQSSSQTDFSKLPRDTQLLKGKTALANVSNLSATSLPNLTKTVLEPQKTIKTSTAVAPNPSSLSSLEESLVLERSHVLSELSALSKLLSQVDQSLEAQSQTAGEVSSLIDKLCLAAGRWKAQNVTVTSLVQKVAERQKELSSRHRRCVALSKSCTELGSKQIGKSYRSPGAKADAMHLQLKQVHEKTQDLARRKTAERSRRNVLEKRAEDCLIKLFSDSSAENLKSANQAPAPSLKASAQEKLRVAPGAIQVKSPATGSTSDALSSVHGKTSLQVDPALISKAISMRLASNKIRSAKATLNLANKRLNTRKSRKFKSSNKQAPSLDIRQYSSDMDISTDGEEAEKKSKNCSGNTDVVDMLVSPGSSLSAPETDPVNTPSEGSSENVCQNAASSRNIVGFESYYDDIPIDINATNTRDPPSVGKEASHKKHATGNDKTLASSRNFLKDYVSPLNGLNVFSSVSSKEKFKEDVLDPYAILCPYDLNGKCQDTDCQYIHQHQ</sequence>
<feature type="compositionally biased region" description="Basic and acidic residues" evidence="2">
    <location>
        <begin position="52"/>
        <end position="68"/>
    </location>
</feature>
<dbReference type="GeneID" id="117644886"/>
<evidence type="ECO:0000313" key="4">
    <source>
        <dbReference type="RefSeq" id="XP_034240460.1"/>
    </source>
</evidence>
<dbReference type="Proteomes" id="UP000515158">
    <property type="component" value="Unplaced"/>
</dbReference>
<dbReference type="KEGG" id="tpal:117644886"/>
<feature type="compositionally biased region" description="Polar residues" evidence="2">
    <location>
        <begin position="277"/>
        <end position="287"/>
    </location>
</feature>
<protein>
    <submittedName>
        <fullName evidence="4 5">Uncharacterized protein LOC117644886</fullName>
    </submittedName>
</protein>
<feature type="region of interest" description="Disordered" evidence="2">
    <location>
        <begin position="650"/>
        <end position="697"/>
    </location>
</feature>
<feature type="compositionally biased region" description="Polar residues" evidence="2">
    <location>
        <begin position="1431"/>
        <end position="1454"/>
    </location>
</feature>
<keyword evidence="1" id="KW-0175">Coiled coil</keyword>
<evidence type="ECO:0000313" key="5">
    <source>
        <dbReference type="RefSeq" id="XP_034240471.1"/>
    </source>
</evidence>
<accession>A0A6P8YTN5</accession>
<feature type="compositionally biased region" description="Polar residues" evidence="2">
    <location>
        <begin position="1322"/>
        <end position="1337"/>
    </location>
</feature>
<gene>
    <name evidence="4 5" type="primary">LOC117644886</name>
</gene>
<feature type="region of interest" description="Disordered" evidence="2">
    <location>
        <begin position="1055"/>
        <end position="1077"/>
    </location>
</feature>
<feature type="compositionally biased region" description="Basic residues" evidence="2">
    <location>
        <begin position="159"/>
        <end position="178"/>
    </location>
</feature>
<evidence type="ECO:0000256" key="2">
    <source>
        <dbReference type="SAM" id="MobiDB-lite"/>
    </source>
</evidence>